<dbReference type="SUPFAM" id="SSF51695">
    <property type="entry name" value="PLC-like phosphodiesterases"/>
    <property type="match status" value="1"/>
</dbReference>
<dbReference type="Proteomes" id="UP000198418">
    <property type="component" value="Unassembled WGS sequence"/>
</dbReference>
<accession>A0A212RGQ5</accession>
<feature type="domain" description="GP-PDE" evidence="1">
    <location>
        <begin position="9"/>
        <end position="246"/>
    </location>
</feature>
<protein>
    <submittedName>
        <fullName evidence="2">Glycerophosphoryl diester phosphodiesterase</fullName>
    </submittedName>
</protein>
<organism evidence="2 3">
    <name type="scientific">Rhodoblastus acidophilus</name>
    <name type="common">Rhodopseudomonas acidophila</name>
    <dbReference type="NCBI Taxonomy" id="1074"/>
    <lineage>
        <taxon>Bacteria</taxon>
        <taxon>Pseudomonadati</taxon>
        <taxon>Pseudomonadota</taxon>
        <taxon>Alphaproteobacteria</taxon>
        <taxon>Hyphomicrobiales</taxon>
        <taxon>Rhodoblastaceae</taxon>
        <taxon>Rhodoblastus</taxon>
    </lineage>
</organism>
<dbReference type="OrthoDB" id="384721at2"/>
<dbReference type="GO" id="GO:0006629">
    <property type="term" value="P:lipid metabolic process"/>
    <property type="evidence" value="ECO:0007669"/>
    <property type="project" value="InterPro"/>
</dbReference>
<dbReference type="PROSITE" id="PS51704">
    <property type="entry name" value="GP_PDE"/>
    <property type="match status" value="1"/>
</dbReference>
<dbReference type="PANTHER" id="PTHR46211">
    <property type="entry name" value="GLYCEROPHOSPHORYL DIESTER PHOSPHODIESTERASE"/>
    <property type="match status" value="1"/>
</dbReference>
<dbReference type="InterPro" id="IPR030395">
    <property type="entry name" value="GP_PDE_dom"/>
</dbReference>
<evidence type="ECO:0000259" key="1">
    <source>
        <dbReference type="PROSITE" id="PS51704"/>
    </source>
</evidence>
<dbReference type="GO" id="GO:0008081">
    <property type="term" value="F:phosphoric diester hydrolase activity"/>
    <property type="evidence" value="ECO:0007669"/>
    <property type="project" value="InterPro"/>
</dbReference>
<name>A0A212RGQ5_RHOAC</name>
<dbReference type="InterPro" id="IPR017946">
    <property type="entry name" value="PLC-like_Pdiesterase_TIM-brl"/>
</dbReference>
<dbReference type="RefSeq" id="WP_088520624.1">
    <property type="nucleotide sequence ID" value="NZ_FYDG01000004.1"/>
</dbReference>
<dbReference type="Pfam" id="PF03009">
    <property type="entry name" value="GDPD"/>
    <property type="match status" value="1"/>
</dbReference>
<dbReference type="Gene3D" id="3.20.20.190">
    <property type="entry name" value="Phosphatidylinositol (PI) phosphodiesterase"/>
    <property type="match status" value="1"/>
</dbReference>
<evidence type="ECO:0000313" key="3">
    <source>
        <dbReference type="Proteomes" id="UP000198418"/>
    </source>
</evidence>
<gene>
    <name evidence="2" type="ORF">SAMN06265338_104167</name>
</gene>
<sequence>MTAPDWLTARPIAHRGLHDRDKPENSLAALRPALARGYGVEADIRLSRDGEIFVFHDDDLARLTGAEGAFRRRDAADLAGLRLADGTPIPTLAAFLRAAQGATPLILELKSDFDGDLSLARATQAALAGYDGPVALKSFDPALIAALRAGTAVWPLGVVAQADYEEDEDFAALAPEAKDRLARFVHAGETRPDFLSWRCGDLPNAVCELARACAQMPVISWTVRSAAQAAQVLRHADQIVFEGFAP</sequence>
<dbReference type="PANTHER" id="PTHR46211:SF1">
    <property type="entry name" value="GLYCEROPHOSPHODIESTER PHOSPHODIESTERASE, CYTOPLASMIC"/>
    <property type="match status" value="1"/>
</dbReference>
<dbReference type="AlphaFoldDB" id="A0A212RGQ5"/>
<proteinExistence type="predicted"/>
<reference evidence="3" key="1">
    <citation type="submission" date="2017-06" db="EMBL/GenBank/DDBJ databases">
        <authorList>
            <person name="Varghese N."/>
            <person name="Submissions S."/>
        </authorList>
    </citation>
    <scope>NUCLEOTIDE SEQUENCE [LARGE SCALE GENOMIC DNA]</scope>
    <source>
        <strain evidence="3">DSM 137</strain>
    </source>
</reference>
<keyword evidence="3" id="KW-1185">Reference proteome</keyword>
<dbReference type="EMBL" id="FYDG01000004">
    <property type="protein sequence ID" value="SNB71544.1"/>
    <property type="molecule type" value="Genomic_DNA"/>
</dbReference>
<evidence type="ECO:0000313" key="2">
    <source>
        <dbReference type="EMBL" id="SNB71544.1"/>
    </source>
</evidence>